<evidence type="ECO:0000313" key="8">
    <source>
        <dbReference type="EMBL" id="ASJ26373.1"/>
    </source>
</evidence>
<dbReference type="PANTHER" id="PTHR10314">
    <property type="entry name" value="CYSTATHIONINE BETA-SYNTHASE"/>
    <property type="match status" value="1"/>
</dbReference>
<dbReference type="EMBL" id="MF038036">
    <property type="protein sequence ID" value="ASJ26373.1"/>
    <property type="molecule type" value="mRNA"/>
</dbReference>
<comment type="similarity">
    <text evidence="2">Belongs to the cysteine synthase/cystathionine beta-synthase family.</text>
</comment>
<comment type="cofactor">
    <cofactor evidence="1">
        <name>pyridoxal 5'-phosphate</name>
        <dbReference type="ChEBI" id="CHEBI:597326"/>
    </cofactor>
</comment>
<dbReference type="InterPro" id="IPR036052">
    <property type="entry name" value="TrpB-like_PALP_sf"/>
</dbReference>
<keyword evidence="4" id="KW-0808">Transferase</keyword>
<gene>
    <name evidence="8" type="primary">BSAS2</name>
</gene>
<dbReference type="BRENDA" id="4.4.1.9">
    <property type="organism ID" value="16266"/>
</dbReference>
<evidence type="ECO:0000259" key="7">
    <source>
        <dbReference type="Pfam" id="PF00291"/>
    </source>
</evidence>
<sequence length="325" mass="34886">MTKENGIPNEIKSSALDLIGETPLLALDRLHPGPGRILVKCEFNNPGASIKCRSAMHMIQEARAKGELKPGQPVLEVTSGNQGVGLAIVCAIYGHPLTATMSKGNSVQRAVHMEALGAKCIRVPQVEGTYGNVTINDVKAAEEEGLKIAKETGAYYVNQFNNDDNANSHYLTTGPEIWRQSGHHVDAFIATVGTAGTFAGTSRYLKEKNPDIQCYVVEPEGSQPIRGCEITKPLHLLQGSGYGCIPNLFKFETMDGTLSVTDEEAVRYKNLVGEKEGLYVGYTSGANVAAAVKLLKSGKLPEDAWVVTPLNDSGLKYTPVPDSLT</sequence>
<evidence type="ECO:0000256" key="2">
    <source>
        <dbReference type="ARBA" id="ARBA00007103"/>
    </source>
</evidence>
<name>A0A220K8C9_ANTCA</name>
<evidence type="ECO:0000256" key="5">
    <source>
        <dbReference type="ARBA" id="ARBA00022898"/>
    </source>
</evidence>
<dbReference type="FunFam" id="3.40.50.1100:FF:000006">
    <property type="entry name" value="Cysteine synthase"/>
    <property type="match status" value="1"/>
</dbReference>
<keyword evidence="3" id="KW-0028">Amino-acid biosynthesis</keyword>
<dbReference type="InterPro" id="IPR001926">
    <property type="entry name" value="TrpB-like_PALP"/>
</dbReference>
<accession>A0A220K8C9</accession>
<dbReference type="InterPro" id="IPR050214">
    <property type="entry name" value="Cys_Synth/Cystath_Beta-Synth"/>
</dbReference>
<evidence type="ECO:0000256" key="3">
    <source>
        <dbReference type="ARBA" id="ARBA00022605"/>
    </source>
</evidence>
<dbReference type="CDD" id="cd01561">
    <property type="entry name" value="CBS_like"/>
    <property type="match status" value="1"/>
</dbReference>
<evidence type="ECO:0000256" key="6">
    <source>
        <dbReference type="ARBA" id="ARBA00023192"/>
    </source>
</evidence>
<proteinExistence type="evidence at transcript level"/>
<reference evidence="8" key="1">
    <citation type="journal article" date="2017" name="Insects">
        <title>beta-Cyanoalanine Synthases and Their Possible Role in Pierid Host Plant Adaptation.</title>
        <authorList>
            <person name="Herfurth A.M."/>
            <person name="Ohlen M.V."/>
            <person name="Wittstock U."/>
        </authorList>
    </citation>
    <scope>NUCLEOTIDE SEQUENCE</scope>
</reference>
<keyword evidence="6" id="KW-0198">Cysteine biosynthesis</keyword>
<dbReference type="Gene3D" id="3.40.50.1100">
    <property type="match status" value="2"/>
</dbReference>
<dbReference type="InterPro" id="IPR001216">
    <property type="entry name" value="P-phosphate_BS"/>
</dbReference>
<evidence type="ECO:0000256" key="1">
    <source>
        <dbReference type="ARBA" id="ARBA00001933"/>
    </source>
</evidence>
<dbReference type="GO" id="GO:0016740">
    <property type="term" value="F:transferase activity"/>
    <property type="evidence" value="ECO:0007669"/>
    <property type="project" value="UniProtKB-KW"/>
</dbReference>
<keyword evidence="5" id="KW-0663">Pyridoxal phosphate</keyword>
<feature type="domain" description="Tryptophan synthase beta chain-like PALP" evidence="7">
    <location>
        <begin position="17"/>
        <end position="310"/>
    </location>
</feature>
<dbReference type="SUPFAM" id="SSF53686">
    <property type="entry name" value="Tryptophan synthase beta subunit-like PLP-dependent enzymes"/>
    <property type="match status" value="1"/>
</dbReference>
<dbReference type="PROSITE" id="PS00901">
    <property type="entry name" value="CYS_SYNTHASE"/>
    <property type="match status" value="1"/>
</dbReference>
<dbReference type="GO" id="GO:0006535">
    <property type="term" value="P:cysteine biosynthetic process from serine"/>
    <property type="evidence" value="ECO:0007669"/>
    <property type="project" value="InterPro"/>
</dbReference>
<evidence type="ECO:0000256" key="4">
    <source>
        <dbReference type="ARBA" id="ARBA00022679"/>
    </source>
</evidence>
<dbReference type="AlphaFoldDB" id="A0A220K8C9"/>
<organism evidence="8">
    <name type="scientific">Anthocharis cardamines</name>
    <name type="common">Orange tip butterfly</name>
    <dbReference type="NCBI Taxonomy" id="227532"/>
    <lineage>
        <taxon>Eukaryota</taxon>
        <taxon>Metazoa</taxon>
        <taxon>Ecdysozoa</taxon>
        <taxon>Arthropoda</taxon>
        <taxon>Hexapoda</taxon>
        <taxon>Insecta</taxon>
        <taxon>Pterygota</taxon>
        <taxon>Neoptera</taxon>
        <taxon>Endopterygota</taxon>
        <taxon>Lepidoptera</taxon>
        <taxon>Glossata</taxon>
        <taxon>Ditrysia</taxon>
        <taxon>Papilionoidea</taxon>
        <taxon>Pieridae</taxon>
        <taxon>Pierinae</taxon>
        <taxon>Anthocharis</taxon>
    </lineage>
</organism>
<protein>
    <submittedName>
        <fullName evidence="8">Beta-cyanoalanine synthase</fullName>
    </submittedName>
</protein>
<dbReference type="Pfam" id="PF00291">
    <property type="entry name" value="PALP"/>
    <property type="match status" value="1"/>
</dbReference>